<accession>A0A2A6C5F6</accession>
<protein>
    <submittedName>
        <fullName evidence="1">Uncharacterized protein</fullName>
    </submittedName>
</protein>
<sequence length="636" mass="72769">MRHLLANNQENSVTYTVQAVVLLTLPQCLFYVFIAIFIGEDLPILVGTCSFIKHYSSNAAQAASIVPPVRLIDQAEIDSSTEAYLYLMDPRFFSFTVLLSSYNVTATHNGSLLALGHLVWALYLLSTRARADQIKLLQGIAICHHLHLVWMYNLDRVHIALFIALMGIPQVGNLFIFHSGNFSLRIEYKHVVTIMPPRSELNYSDWTRNRIHVLRHSYRKRYMCPAQPLPESERYMVTLICANTLSQSTQFYLLFIQPVGIGMQMYNNFYLRRLLRKKNYDRKNHAKYLAEYHATHIMIGHLTVMLAAISLKFAFVILTKYLSDTYVQSGALLKTATGKLFFFIESQTLNQKLQTSVTYTVQAVVILTLPQCLFYLLIAIVVRKDYPIQIGPCSFIKHFSSFAARTSYLVPSSIAFCHHLQLVWMFNPDRVNISLFMTLLAVPLTALAISFTFFGMPQIHDICAQLLVYRNNTVPTMVQFYLLFIQPFGIGLQLYNLYYLRRFIPRPKKENLKKRRASMAPNKAPPRPSAKILSKYLAEYHATIGMLAHVLIMLIAIGAKFSFDLILMFTNRKIQSGALLKIIDLIPYTMPGWVGLISILCISDSRSAIGRFFRYRNFKRAHNQQTTTISLTVASL</sequence>
<organism evidence="1 2">
    <name type="scientific">Pristionchus pacificus</name>
    <name type="common">Parasitic nematode worm</name>
    <dbReference type="NCBI Taxonomy" id="54126"/>
    <lineage>
        <taxon>Eukaryota</taxon>
        <taxon>Metazoa</taxon>
        <taxon>Ecdysozoa</taxon>
        <taxon>Nematoda</taxon>
        <taxon>Chromadorea</taxon>
        <taxon>Rhabditida</taxon>
        <taxon>Rhabditina</taxon>
        <taxon>Diplogasteromorpha</taxon>
        <taxon>Diplogasteroidea</taxon>
        <taxon>Neodiplogasteridae</taxon>
        <taxon>Pristionchus</taxon>
    </lineage>
</organism>
<dbReference type="PANTHER" id="PTHR38614:SF1">
    <property type="entry name" value="G_PROTEIN_RECEP_F1_2 DOMAIN-CONTAINING PROTEIN"/>
    <property type="match status" value="1"/>
</dbReference>
<gene>
    <name evidence="1" type="primary">WBGene00094063</name>
</gene>
<dbReference type="Proteomes" id="UP000005239">
    <property type="component" value="Unassembled WGS sequence"/>
</dbReference>
<evidence type="ECO:0000313" key="2">
    <source>
        <dbReference type="Proteomes" id="UP000005239"/>
    </source>
</evidence>
<evidence type="ECO:0000313" key="1">
    <source>
        <dbReference type="EnsemblMetazoa" id="PPA04509.1"/>
    </source>
</evidence>
<accession>A0A8R1U5Z5</accession>
<name>A0A2A6C5F6_PRIPA</name>
<reference evidence="1" key="2">
    <citation type="submission" date="2022-06" db="UniProtKB">
        <authorList>
            <consortium name="EnsemblMetazoa"/>
        </authorList>
    </citation>
    <scope>IDENTIFICATION</scope>
    <source>
        <strain evidence="1">PS312</strain>
    </source>
</reference>
<keyword evidence="2" id="KW-1185">Reference proteome</keyword>
<dbReference type="PANTHER" id="PTHR38614">
    <property type="entry name" value="PROTEIN CBG09954"/>
    <property type="match status" value="1"/>
</dbReference>
<dbReference type="EnsemblMetazoa" id="PPA04509.1">
    <property type="protein sequence ID" value="PPA04509.1"/>
    <property type="gene ID" value="WBGene00094063"/>
</dbReference>
<reference evidence="2" key="1">
    <citation type="journal article" date="2008" name="Nat. Genet.">
        <title>The Pristionchus pacificus genome provides a unique perspective on nematode lifestyle and parasitism.</title>
        <authorList>
            <person name="Dieterich C."/>
            <person name="Clifton S.W."/>
            <person name="Schuster L.N."/>
            <person name="Chinwalla A."/>
            <person name="Delehaunty K."/>
            <person name="Dinkelacker I."/>
            <person name="Fulton L."/>
            <person name="Fulton R."/>
            <person name="Godfrey J."/>
            <person name="Minx P."/>
            <person name="Mitreva M."/>
            <person name="Roeseler W."/>
            <person name="Tian H."/>
            <person name="Witte H."/>
            <person name="Yang S.P."/>
            <person name="Wilson R.K."/>
            <person name="Sommer R.J."/>
        </authorList>
    </citation>
    <scope>NUCLEOTIDE SEQUENCE [LARGE SCALE GENOMIC DNA]</scope>
    <source>
        <strain evidence="2">PS312</strain>
    </source>
</reference>
<dbReference type="InterPro" id="IPR010601">
    <property type="entry name" value="DUF1182"/>
</dbReference>
<dbReference type="AlphaFoldDB" id="A0A2A6C5F6"/>
<proteinExistence type="predicted"/>